<dbReference type="HAMAP" id="MF_00598">
    <property type="entry name" value="Smg"/>
    <property type="match status" value="1"/>
</dbReference>
<dbReference type="RefSeq" id="WP_354443126.1">
    <property type="nucleotide sequence ID" value="NZ_JBEPSH010000004.1"/>
</dbReference>
<dbReference type="PANTHER" id="PTHR38692">
    <property type="entry name" value="PROTEIN SMG"/>
    <property type="match status" value="1"/>
</dbReference>
<comment type="similarity">
    <text evidence="1">Belongs to the Smg family.</text>
</comment>
<gene>
    <name evidence="1" type="primary">smg</name>
    <name evidence="2" type="ORF">ABIE13_002170</name>
</gene>
<dbReference type="EMBL" id="JBEPSH010000004">
    <property type="protein sequence ID" value="MET4577059.1"/>
    <property type="molecule type" value="Genomic_DNA"/>
</dbReference>
<comment type="caution">
    <text evidence="2">The sequence shown here is derived from an EMBL/GenBank/DDBJ whole genome shotgun (WGS) entry which is preliminary data.</text>
</comment>
<name>A0ABV2Q7T0_9BURK</name>
<sequence length="169" mass="18540">MYEVLAFVYENCWGGDAYPGREQLGRKLSTAGFEREDILQALAWLDGLHVATLGILAPADRARDAASAENDQPPAWPASPDSLRIYTAHEMAHLGSECIACIRFLEDAGALPPELREVVIDRALAIPDSPLDPDDLKIIVLMVYWRVGAEPDVLILDELCDDAAGRLKN</sequence>
<dbReference type="PANTHER" id="PTHR38692:SF1">
    <property type="entry name" value="PROTEIN SMG"/>
    <property type="match status" value="1"/>
</dbReference>
<keyword evidence="3" id="KW-1185">Reference proteome</keyword>
<protein>
    <recommendedName>
        <fullName evidence="1">Protein Smg homolog</fullName>
    </recommendedName>
</protein>
<dbReference type="Pfam" id="PF04361">
    <property type="entry name" value="DUF494"/>
    <property type="match status" value="1"/>
</dbReference>
<evidence type="ECO:0000313" key="3">
    <source>
        <dbReference type="Proteomes" id="UP001549320"/>
    </source>
</evidence>
<proteinExistence type="inferred from homology"/>
<evidence type="ECO:0000313" key="2">
    <source>
        <dbReference type="EMBL" id="MET4577059.1"/>
    </source>
</evidence>
<organism evidence="2 3">
    <name type="scientific">Ottowia thiooxydans</name>
    <dbReference type="NCBI Taxonomy" id="219182"/>
    <lineage>
        <taxon>Bacteria</taxon>
        <taxon>Pseudomonadati</taxon>
        <taxon>Pseudomonadota</taxon>
        <taxon>Betaproteobacteria</taxon>
        <taxon>Burkholderiales</taxon>
        <taxon>Comamonadaceae</taxon>
        <taxon>Ottowia</taxon>
    </lineage>
</organism>
<evidence type="ECO:0000256" key="1">
    <source>
        <dbReference type="HAMAP-Rule" id="MF_00598"/>
    </source>
</evidence>
<dbReference type="Proteomes" id="UP001549320">
    <property type="component" value="Unassembled WGS sequence"/>
</dbReference>
<dbReference type="InterPro" id="IPR007456">
    <property type="entry name" value="Smg"/>
</dbReference>
<accession>A0ABV2Q7T0</accession>
<reference evidence="2 3" key="1">
    <citation type="submission" date="2024-06" db="EMBL/GenBank/DDBJ databases">
        <title>Sorghum-associated microbial communities from plants grown in Nebraska, USA.</title>
        <authorList>
            <person name="Schachtman D."/>
        </authorList>
    </citation>
    <scope>NUCLEOTIDE SEQUENCE [LARGE SCALE GENOMIC DNA]</scope>
    <source>
        <strain evidence="2 3">2709</strain>
    </source>
</reference>